<comment type="subcellular location">
    <subcellularLocation>
        <location evidence="1">Membrane</location>
        <topology evidence="1">Multi-pass membrane protein</topology>
    </subcellularLocation>
</comment>
<name>A0ABD6E4K0_9BILA</name>
<sequence length="357" mass="41404">MRIDNDILRKNFDNLVRYLHIPAYEMQKVNKTFHCSSSDLIQSHFYIIHRFLRIFFSTIALFLIPILTRNKQIFRRYHSNVQLILLTHTLSIVIASLGVIINSIIDVRAYYYITEFSDKNESRHPNAEKHETTAFDNSQLRLIPYFGNDLSLFTISGLAFERTWSTVNAKKYENAKGCWMGFLISSSCILASAASNVWIFIELGSSVYIYDIVVLTTMATIESFALASFSIVYIVNEKWSKNSHHFIASLSHKYQVAENVASVGVFIPLTVAHTLFVLSGYIVVPIKITLDPKQTLPNSYFDFAPLYYFLFTLIVLWSFYHKKSVRVENIANLRRHEENYDHFKQLNNIFQLKSLSK</sequence>
<feature type="transmembrane region" description="Helical" evidence="5">
    <location>
        <begin position="181"/>
        <end position="201"/>
    </location>
</feature>
<evidence type="ECO:0000256" key="4">
    <source>
        <dbReference type="ARBA" id="ARBA00023136"/>
    </source>
</evidence>
<keyword evidence="2 5" id="KW-0812">Transmembrane</keyword>
<feature type="transmembrane region" description="Helical" evidence="5">
    <location>
        <begin position="303"/>
        <end position="320"/>
    </location>
</feature>
<feature type="transmembrane region" description="Helical" evidence="5">
    <location>
        <begin position="207"/>
        <end position="235"/>
    </location>
</feature>
<reference evidence="6 7" key="1">
    <citation type="submission" date="2024-08" db="EMBL/GenBank/DDBJ databases">
        <title>Gnathostoma spinigerum genome.</title>
        <authorList>
            <person name="Gonzalez-Bertolin B."/>
            <person name="Monzon S."/>
            <person name="Zaballos A."/>
            <person name="Jimenez P."/>
            <person name="Dekumyoy P."/>
            <person name="Varona S."/>
            <person name="Cuesta I."/>
            <person name="Sumanam S."/>
            <person name="Adisakwattana P."/>
            <person name="Gasser R.B."/>
            <person name="Hernandez-Gonzalez A."/>
            <person name="Young N.D."/>
            <person name="Perteguer M.J."/>
        </authorList>
    </citation>
    <scope>NUCLEOTIDE SEQUENCE [LARGE SCALE GENOMIC DNA]</scope>
    <source>
        <strain evidence="6">AL3</strain>
        <tissue evidence="6">Liver</tissue>
    </source>
</reference>
<keyword evidence="4 5" id="KW-0472">Membrane</keyword>
<dbReference type="Pfam" id="PF10292">
    <property type="entry name" value="7TM_GPCR_Srab"/>
    <property type="match status" value="1"/>
</dbReference>
<dbReference type="InterPro" id="IPR019408">
    <property type="entry name" value="7TM_GPCR_serpentine_rcpt_Srab"/>
</dbReference>
<evidence type="ECO:0000256" key="5">
    <source>
        <dbReference type="SAM" id="Phobius"/>
    </source>
</evidence>
<evidence type="ECO:0000256" key="3">
    <source>
        <dbReference type="ARBA" id="ARBA00022989"/>
    </source>
</evidence>
<comment type="caution">
    <text evidence="6">The sequence shown here is derived from an EMBL/GenBank/DDBJ whole genome shotgun (WGS) entry which is preliminary data.</text>
</comment>
<gene>
    <name evidence="6" type="ORF">AB6A40_000645</name>
</gene>
<evidence type="ECO:0000256" key="1">
    <source>
        <dbReference type="ARBA" id="ARBA00004141"/>
    </source>
</evidence>
<dbReference type="EMBL" id="JBGFUD010000192">
    <property type="protein sequence ID" value="MFH4973936.1"/>
    <property type="molecule type" value="Genomic_DNA"/>
</dbReference>
<feature type="transmembrane region" description="Helical" evidence="5">
    <location>
        <begin position="47"/>
        <end position="68"/>
    </location>
</feature>
<feature type="transmembrane region" description="Helical" evidence="5">
    <location>
        <begin position="256"/>
        <end position="283"/>
    </location>
</feature>
<keyword evidence="3 5" id="KW-1133">Transmembrane helix</keyword>
<organism evidence="6 7">
    <name type="scientific">Gnathostoma spinigerum</name>
    <dbReference type="NCBI Taxonomy" id="75299"/>
    <lineage>
        <taxon>Eukaryota</taxon>
        <taxon>Metazoa</taxon>
        <taxon>Ecdysozoa</taxon>
        <taxon>Nematoda</taxon>
        <taxon>Chromadorea</taxon>
        <taxon>Rhabditida</taxon>
        <taxon>Spirurina</taxon>
        <taxon>Gnathostomatomorpha</taxon>
        <taxon>Gnathostomatoidea</taxon>
        <taxon>Gnathostomatidae</taxon>
        <taxon>Gnathostoma</taxon>
    </lineage>
</organism>
<evidence type="ECO:0000313" key="7">
    <source>
        <dbReference type="Proteomes" id="UP001608902"/>
    </source>
</evidence>
<protein>
    <recommendedName>
        <fullName evidence="8">Gustatory receptor</fullName>
    </recommendedName>
</protein>
<dbReference type="Proteomes" id="UP001608902">
    <property type="component" value="Unassembled WGS sequence"/>
</dbReference>
<proteinExistence type="predicted"/>
<evidence type="ECO:0000256" key="2">
    <source>
        <dbReference type="ARBA" id="ARBA00022692"/>
    </source>
</evidence>
<keyword evidence="7" id="KW-1185">Reference proteome</keyword>
<dbReference type="PANTHER" id="PTHR46561:SF11">
    <property type="entry name" value="SERPENTINE RECEPTOR CLASS ALPHA_BETA-14"/>
    <property type="match status" value="1"/>
</dbReference>
<evidence type="ECO:0000313" key="6">
    <source>
        <dbReference type="EMBL" id="MFH4973936.1"/>
    </source>
</evidence>
<dbReference type="InterPro" id="IPR053286">
    <property type="entry name" value="Nematode_rcpt-like_srab"/>
</dbReference>
<dbReference type="PANTHER" id="PTHR46561">
    <property type="entry name" value="SERPENTINE RECEPTOR, CLASS AB (CLASS A-LIKE)-RELATED"/>
    <property type="match status" value="1"/>
</dbReference>
<accession>A0ABD6E4K0</accession>
<dbReference type="AlphaFoldDB" id="A0ABD6E4K0"/>
<evidence type="ECO:0008006" key="8">
    <source>
        <dbReference type="Google" id="ProtNLM"/>
    </source>
</evidence>
<feature type="transmembrane region" description="Helical" evidence="5">
    <location>
        <begin position="80"/>
        <end position="105"/>
    </location>
</feature>
<dbReference type="GO" id="GO:0016020">
    <property type="term" value="C:membrane"/>
    <property type="evidence" value="ECO:0007669"/>
    <property type="project" value="UniProtKB-SubCell"/>
</dbReference>